<keyword evidence="5" id="KW-0675">Receptor</keyword>
<gene>
    <name evidence="5" type="ORF">SAMN02745124_02618</name>
</gene>
<evidence type="ECO:0000256" key="4">
    <source>
        <dbReference type="SAM" id="SignalP"/>
    </source>
</evidence>
<dbReference type="GO" id="GO:0055085">
    <property type="term" value="P:transmembrane transport"/>
    <property type="evidence" value="ECO:0007669"/>
    <property type="project" value="InterPro"/>
</dbReference>
<comment type="similarity">
    <text evidence="1">Belongs to the bacterial solute-binding protein 7 family.</text>
</comment>
<evidence type="ECO:0000313" key="5">
    <source>
        <dbReference type="EMBL" id="SHH92378.1"/>
    </source>
</evidence>
<evidence type="ECO:0000256" key="2">
    <source>
        <dbReference type="ARBA" id="ARBA00022448"/>
    </source>
</evidence>
<dbReference type="STRING" id="1121409.SAMN02745124_02618"/>
<keyword evidence="2" id="KW-0813">Transport</keyword>
<dbReference type="InterPro" id="IPR004682">
    <property type="entry name" value="TRAP_DctP"/>
</dbReference>
<feature type="signal peptide" evidence="4">
    <location>
        <begin position="1"/>
        <end position="23"/>
    </location>
</feature>
<dbReference type="Pfam" id="PF03480">
    <property type="entry name" value="DctP"/>
    <property type="match status" value="1"/>
</dbReference>
<dbReference type="AlphaFoldDB" id="A0A1M5WYJ5"/>
<dbReference type="RefSeq" id="WP_073376705.1">
    <property type="nucleotide sequence ID" value="NZ_FQXS01000015.1"/>
</dbReference>
<dbReference type="InterPro" id="IPR018389">
    <property type="entry name" value="DctP_fam"/>
</dbReference>
<dbReference type="CDD" id="cd13603">
    <property type="entry name" value="PBP2_TRAP_Siap_TeaA_like"/>
    <property type="match status" value="1"/>
</dbReference>
<dbReference type="InterPro" id="IPR038404">
    <property type="entry name" value="TRAP_DctP_sf"/>
</dbReference>
<name>A0A1M5WYJ5_9BACT</name>
<keyword evidence="6" id="KW-1185">Reference proteome</keyword>
<proteinExistence type="inferred from homology"/>
<accession>A0A1M5WYJ5</accession>
<keyword evidence="3 4" id="KW-0732">Signal</keyword>
<dbReference type="NCBIfam" id="TIGR00787">
    <property type="entry name" value="dctP"/>
    <property type="match status" value="1"/>
</dbReference>
<dbReference type="GO" id="GO:0030288">
    <property type="term" value="C:outer membrane-bounded periplasmic space"/>
    <property type="evidence" value="ECO:0007669"/>
    <property type="project" value="InterPro"/>
</dbReference>
<dbReference type="Proteomes" id="UP000184139">
    <property type="component" value="Unassembled WGS sequence"/>
</dbReference>
<feature type="chain" id="PRO_5013223246" evidence="4">
    <location>
        <begin position="24"/>
        <end position="330"/>
    </location>
</feature>
<evidence type="ECO:0000256" key="1">
    <source>
        <dbReference type="ARBA" id="ARBA00009023"/>
    </source>
</evidence>
<dbReference type="PIRSF" id="PIRSF006470">
    <property type="entry name" value="DctB"/>
    <property type="match status" value="1"/>
</dbReference>
<dbReference type="EMBL" id="FQXS01000015">
    <property type="protein sequence ID" value="SHH92378.1"/>
    <property type="molecule type" value="Genomic_DNA"/>
</dbReference>
<reference evidence="5 6" key="1">
    <citation type="submission" date="2016-11" db="EMBL/GenBank/DDBJ databases">
        <authorList>
            <person name="Jaros S."/>
            <person name="Januszkiewicz K."/>
            <person name="Wedrychowicz H."/>
        </authorList>
    </citation>
    <scope>NUCLEOTIDE SEQUENCE [LARGE SCALE GENOMIC DNA]</scope>
    <source>
        <strain evidence="5 6">DSM 9705</strain>
    </source>
</reference>
<evidence type="ECO:0000256" key="3">
    <source>
        <dbReference type="ARBA" id="ARBA00022729"/>
    </source>
</evidence>
<dbReference type="Gene3D" id="3.40.190.170">
    <property type="entry name" value="Bacterial extracellular solute-binding protein, family 7"/>
    <property type="match status" value="1"/>
</dbReference>
<evidence type="ECO:0000313" key="6">
    <source>
        <dbReference type="Proteomes" id="UP000184139"/>
    </source>
</evidence>
<protein>
    <submittedName>
        <fullName evidence="5">Tripartite ATP-independent transporter solute receptor, DctP family</fullName>
    </submittedName>
</protein>
<dbReference type="NCBIfam" id="NF037995">
    <property type="entry name" value="TRAP_S1"/>
    <property type="match status" value="1"/>
</dbReference>
<dbReference type="OrthoDB" id="8690069at2"/>
<sequence>MKLVKLVIVAAIFACLNVSGVWAKPLTINVGYTGALGSPYDLLATKFAELANEYSNGEVNVKVRCCAQLATEDEAFKAMQLGTVDMYVITDVNVGPHFPLFDIMGLPYVFQSREHVKKVLDGPVGEKLAQDLYDATGVMLLTYGGVGYRDFYNTKRPINTMADLEGIKIRVPKNKAMIATWQAFGAAPIPLAWADTPPALQTGTVDGGDNGTSFIKAQKFYEIAPYLSILEHFAYITPLFASDRILSKMDDAQREAVMRAAKEAGEHHVKEMERELGELRSFLANEGGMEVTYPDKAEFIKVAQQVQDDFSADRSEEFKKLLQDIRDAAK</sequence>
<dbReference type="PANTHER" id="PTHR33376">
    <property type="match status" value="1"/>
</dbReference>
<organism evidence="5 6">
    <name type="scientific">Desulfofustis glycolicus DSM 9705</name>
    <dbReference type="NCBI Taxonomy" id="1121409"/>
    <lineage>
        <taxon>Bacteria</taxon>
        <taxon>Pseudomonadati</taxon>
        <taxon>Thermodesulfobacteriota</taxon>
        <taxon>Desulfobulbia</taxon>
        <taxon>Desulfobulbales</taxon>
        <taxon>Desulfocapsaceae</taxon>
        <taxon>Desulfofustis</taxon>
    </lineage>
</organism>
<dbReference type="PANTHER" id="PTHR33376:SF7">
    <property type="entry name" value="C4-DICARBOXYLATE-BINDING PROTEIN DCTB"/>
    <property type="match status" value="1"/>
</dbReference>